<keyword evidence="2" id="KW-1133">Transmembrane helix</keyword>
<dbReference type="EMBL" id="QGDD01000009">
    <property type="protein sequence ID" value="PWN01531.1"/>
    <property type="molecule type" value="Genomic_DNA"/>
</dbReference>
<evidence type="ECO:0000313" key="4">
    <source>
        <dbReference type="Proteomes" id="UP000245507"/>
    </source>
</evidence>
<evidence type="ECO:0000256" key="2">
    <source>
        <dbReference type="SAM" id="Phobius"/>
    </source>
</evidence>
<dbReference type="OrthoDB" id="3743969at2"/>
<evidence type="ECO:0008006" key="5">
    <source>
        <dbReference type="Google" id="ProtNLM"/>
    </source>
</evidence>
<gene>
    <name evidence="3" type="ORF">DJ010_18490</name>
</gene>
<feature type="transmembrane region" description="Helical" evidence="2">
    <location>
        <begin position="90"/>
        <end position="113"/>
    </location>
</feature>
<sequence>MIGHLGARASALLDGQLSQAEAEEAWAHVYECHACRDLVEREGWVKTRLAGLSGGVGSASPDLKGSLLNLTPGEQFLVDAGGRGSVRRGIGVAVLGGGALGAAMVGVLALGFAPGSPSSDRRPPARIETPVASDDGATGTPAERAFPVHVNTPVGTAVTLADPGGLPAAAVVPAWVQQLLPQ</sequence>
<evidence type="ECO:0000256" key="1">
    <source>
        <dbReference type="SAM" id="MobiDB-lite"/>
    </source>
</evidence>
<feature type="region of interest" description="Disordered" evidence="1">
    <location>
        <begin position="115"/>
        <end position="143"/>
    </location>
</feature>
<dbReference type="RefSeq" id="WP_109696487.1">
    <property type="nucleotide sequence ID" value="NZ_QGDD01000009.1"/>
</dbReference>
<keyword evidence="4" id="KW-1185">Reference proteome</keyword>
<protein>
    <recommendedName>
        <fullName evidence="5">Zinc-finger domain-containing protein</fullName>
    </recommendedName>
</protein>
<dbReference type="AlphaFoldDB" id="A0A316TDH5"/>
<name>A0A316TDH5_9ACTN</name>
<reference evidence="3 4" key="1">
    <citation type="submission" date="2018-05" db="EMBL/GenBank/DDBJ databases">
        <title>Nocardioides silvaticus genome.</title>
        <authorList>
            <person name="Li C."/>
            <person name="Wang G."/>
        </authorList>
    </citation>
    <scope>NUCLEOTIDE SEQUENCE [LARGE SCALE GENOMIC DNA]</scope>
    <source>
        <strain evidence="3 4">CCTCC AB 2018079</strain>
    </source>
</reference>
<proteinExistence type="predicted"/>
<comment type="caution">
    <text evidence="3">The sequence shown here is derived from an EMBL/GenBank/DDBJ whole genome shotgun (WGS) entry which is preliminary data.</text>
</comment>
<keyword evidence="2" id="KW-0472">Membrane</keyword>
<keyword evidence="2" id="KW-0812">Transmembrane</keyword>
<organism evidence="3 4">
    <name type="scientific">Nocardioides silvaticus</name>
    <dbReference type="NCBI Taxonomy" id="2201891"/>
    <lineage>
        <taxon>Bacteria</taxon>
        <taxon>Bacillati</taxon>
        <taxon>Actinomycetota</taxon>
        <taxon>Actinomycetes</taxon>
        <taxon>Propionibacteriales</taxon>
        <taxon>Nocardioidaceae</taxon>
        <taxon>Nocardioides</taxon>
    </lineage>
</organism>
<accession>A0A316TDH5</accession>
<evidence type="ECO:0000313" key="3">
    <source>
        <dbReference type="EMBL" id="PWN01531.1"/>
    </source>
</evidence>
<dbReference type="Proteomes" id="UP000245507">
    <property type="component" value="Unassembled WGS sequence"/>
</dbReference>